<proteinExistence type="predicted"/>
<name>A0A815DSK2_9BILA</name>
<dbReference type="EMBL" id="CAJNOT010002236">
    <property type="protein sequence ID" value="CAF1297560.1"/>
    <property type="molecule type" value="Genomic_DNA"/>
</dbReference>
<reference evidence="1" key="1">
    <citation type="submission" date="2021-02" db="EMBL/GenBank/DDBJ databases">
        <authorList>
            <person name="Nowell W R."/>
        </authorList>
    </citation>
    <scope>NUCLEOTIDE SEQUENCE</scope>
</reference>
<accession>A0A815DSK2</accession>
<protein>
    <submittedName>
        <fullName evidence="1">Uncharacterized protein</fullName>
    </submittedName>
</protein>
<dbReference type="EMBL" id="CAJOBD010016178">
    <property type="protein sequence ID" value="CAF4213922.1"/>
    <property type="molecule type" value="Genomic_DNA"/>
</dbReference>
<dbReference type="Proteomes" id="UP000663836">
    <property type="component" value="Unassembled WGS sequence"/>
</dbReference>
<dbReference type="Proteomes" id="UP000663864">
    <property type="component" value="Unassembled WGS sequence"/>
</dbReference>
<comment type="caution">
    <text evidence="1">The sequence shown here is derived from an EMBL/GenBank/DDBJ whole genome shotgun (WGS) entry which is preliminary data.</text>
</comment>
<feature type="non-terminal residue" evidence="1">
    <location>
        <position position="1"/>
    </location>
</feature>
<evidence type="ECO:0000313" key="3">
    <source>
        <dbReference type="Proteomes" id="UP000663864"/>
    </source>
</evidence>
<gene>
    <name evidence="2" type="ORF">JBS370_LOCUS37129</name>
    <name evidence="1" type="ORF">ZHD862_LOCUS27785</name>
</gene>
<evidence type="ECO:0000313" key="1">
    <source>
        <dbReference type="EMBL" id="CAF1297560.1"/>
    </source>
</evidence>
<sequence>FDELQLLLQPLSQQLKRLAISCWSFEYSNGKKWEIFLKSFLLLKHFHLDITLYELPSNSINIKQILSTFQTKFVFNAHWYFAIDYNPNVDIKFVLYTLPWPIKYFHTVLYNIETLSTITDQSYSTKNVQNLYIQLYNQVSNSTPTVNKGNSQHYYSNVESLILINRLSNNNDQSSQIIDDLCHRIDLTKIKSLKFDNFDDLQSTSIINIINFIPNLLELKIIFKLYLQHQNLISNISTIQTLIVYFDSDDLTEDILTNCFSLLSTNIKNLKCITNNQYQILNLLEILYQFKFLNIKTLLLKINNRTEIGIFTNEFIQFIEEFMMKMSLNDKYDFMYKINDKKQLVIWF</sequence>
<evidence type="ECO:0000313" key="2">
    <source>
        <dbReference type="EMBL" id="CAF4213922.1"/>
    </source>
</evidence>
<dbReference type="AlphaFoldDB" id="A0A815DSK2"/>
<organism evidence="1 3">
    <name type="scientific">Rotaria sordida</name>
    <dbReference type="NCBI Taxonomy" id="392033"/>
    <lineage>
        <taxon>Eukaryota</taxon>
        <taxon>Metazoa</taxon>
        <taxon>Spiralia</taxon>
        <taxon>Gnathifera</taxon>
        <taxon>Rotifera</taxon>
        <taxon>Eurotatoria</taxon>
        <taxon>Bdelloidea</taxon>
        <taxon>Philodinida</taxon>
        <taxon>Philodinidae</taxon>
        <taxon>Rotaria</taxon>
    </lineage>
</organism>